<reference evidence="7" key="1">
    <citation type="journal article" date="2014" name="Int. J. Syst. Evol. Microbiol.">
        <title>Complete genome sequence of Corynebacterium casei LMG S-19264T (=DSM 44701T), isolated from a smear-ripened cheese.</title>
        <authorList>
            <consortium name="US DOE Joint Genome Institute (JGI-PGF)"/>
            <person name="Walter F."/>
            <person name="Albersmeier A."/>
            <person name="Kalinowski J."/>
            <person name="Ruckert C."/>
        </authorList>
    </citation>
    <scope>NUCLEOTIDE SEQUENCE</scope>
    <source>
        <strain evidence="7">CGMCC 1.12754</strain>
    </source>
</reference>
<dbReference type="Pfam" id="PF13377">
    <property type="entry name" value="Peripla_BP_3"/>
    <property type="match status" value="1"/>
</dbReference>
<dbReference type="InterPro" id="IPR028082">
    <property type="entry name" value="Peripla_BP_I"/>
</dbReference>
<dbReference type="Pfam" id="PF00356">
    <property type="entry name" value="LacI"/>
    <property type="match status" value="1"/>
</dbReference>
<evidence type="ECO:0000259" key="5">
    <source>
        <dbReference type="PROSITE" id="PS50932"/>
    </source>
</evidence>
<protein>
    <submittedName>
        <fullName evidence="7">LacI family transcriptional regulator</fullName>
    </submittedName>
</protein>
<dbReference type="PANTHER" id="PTHR30146">
    <property type="entry name" value="LACI-RELATED TRANSCRIPTIONAL REPRESSOR"/>
    <property type="match status" value="1"/>
</dbReference>
<feature type="domain" description="HTH cro/C1-type" evidence="6">
    <location>
        <begin position="2"/>
        <end position="28"/>
    </location>
</feature>
<dbReference type="SUPFAM" id="SSF53822">
    <property type="entry name" value="Periplasmic binding protein-like I"/>
    <property type="match status" value="1"/>
</dbReference>
<evidence type="ECO:0000256" key="2">
    <source>
        <dbReference type="ARBA" id="ARBA00023015"/>
    </source>
</evidence>
<sequence>MSKKITIADVANQAGVSKSTISQYLNNRFEYMGEETRSRIKKAISDLEYQPNVVARSLKKKSTSTIGVIVANILHAFSTQVIRSIENVCNENGFSTIICNADDNPEKEKKYIETLLAKQVDGLIVVPISGNSDTYEKLLNQDFPIVFLDRLVDGLNTDTVLLNNGKASELAVNHLLENGYEKIAIVTTSLIDNVTPRVERINGYIKALEENNISVRTDYIKGMELSKIPQGLNELFSLDEKPDAIVSGNDLTLMEILKYSFEHQIRIGKEIGLITIDEVSFGPIHSPPLTTIAQPTFEMGKEVATILLNKIRDKNAKQDPAVHRYEPRLIVRKSTKKEGAGNE</sequence>
<dbReference type="SMART" id="SM00354">
    <property type="entry name" value="HTH_LACI"/>
    <property type="match status" value="1"/>
</dbReference>
<feature type="domain" description="HTH lacI-type" evidence="5">
    <location>
        <begin position="5"/>
        <end position="60"/>
    </location>
</feature>
<proteinExistence type="predicted"/>
<name>A0A917HM51_9BACI</name>
<dbReference type="AlphaFoldDB" id="A0A917HM51"/>
<dbReference type="CDD" id="cd19977">
    <property type="entry name" value="PBP1_EndR-like"/>
    <property type="match status" value="1"/>
</dbReference>
<evidence type="ECO:0000313" key="7">
    <source>
        <dbReference type="EMBL" id="GGG83002.1"/>
    </source>
</evidence>
<keyword evidence="2" id="KW-0805">Transcription regulation</keyword>
<dbReference type="PROSITE" id="PS50943">
    <property type="entry name" value="HTH_CROC1"/>
    <property type="match status" value="1"/>
</dbReference>
<accession>A0A917HM51</accession>
<dbReference type="RefSeq" id="WP_188456253.1">
    <property type="nucleotide sequence ID" value="NZ_BMFR01000015.1"/>
</dbReference>
<evidence type="ECO:0000256" key="3">
    <source>
        <dbReference type="ARBA" id="ARBA00023125"/>
    </source>
</evidence>
<dbReference type="Proteomes" id="UP000622860">
    <property type="component" value="Unassembled WGS sequence"/>
</dbReference>
<dbReference type="CDD" id="cd01392">
    <property type="entry name" value="HTH_LacI"/>
    <property type="match status" value="1"/>
</dbReference>
<organism evidence="7 8">
    <name type="scientific">Virgibacillus oceani</name>
    <dbReference type="NCBI Taxonomy" id="1479511"/>
    <lineage>
        <taxon>Bacteria</taxon>
        <taxon>Bacillati</taxon>
        <taxon>Bacillota</taxon>
        <taxon>Bacilli</taxon>
        <taxon>Bacillales</taxon>
        <taxon>Bacillaceae</taxon>
        <taxon>Virgibacillus</taxon>
    </lineage>
</organism>
<gene>
    <name evidence="7" type="ORF">GCM10011398_30690</name>
</gene>
<keyword evidence="4" id="KW-0804">Transcription</keyword>
<dbReference type="InterPro" id="IPR000843">
    <property type="entry name" value="HTH_LacI"/>
</dbReference>
<dbReference type="PANTHER" id="PTHR30146:SF148">
    <property type="entry name" value="HTH-TYPE TRANSCRIPTIONAL REPRESSOR PURR-RELATED"/>
    <property type="match status" value="1"/>
</dbReference>
<dbReference type="SUPFAM" id="SSF47413">
    <property type="entry name" value="lambda repressor-like DNA-binding domains"/>
    <property type="match status" value="1"/>
</dbReference>
<evidence type="ECO:0000256" key="1">
    <source>
        <dbReference type="ARBA" id="ARBA00022491"/>
    </source>
</evidence>
<evidence type="ECO:0000259" key="6">
    <source>
        <dbReference type="PROSITE" id="PS50943"/>
    </source>
</evidence>
<keyword evidence="3" id="KW-0238">DNA-binding</keyword>
<reference evidence="7" key="2">
    <citation type="submission" date="2020-09" db="EMBL/GenBank/DDBJ databases">
        <authorList>
            <person name="Sun Q."/>
            <person name="Zhou Y."/>
        </authorList>
    </citation>
    <scope>NUCLEOTIDE SEQUENCE</scope>
    <source>
        <strain evidence="7">CGMCC 1.12754</strain>
    </source>
</reference>
<dbReference type="Gene3D" id="1.10.260.40">
    <property type="entry name" value="lambda repressor-like DNA-binding domains"/>
    <property type="match status" value="1"/>
</dbReference>
<keyword evidence="1" id="KW-0678">Repressor</keyword>
<evidence type="ECO:0000256" key="4">
    <source>
        <dbReference type="ARBA" id="ARBA00023163"/>
    </source>
</evidence>
<comment type="caution">
    <text evidence="7">The sequence shown here is derived from an EMBL/GenBank/DDBJ whole genome shotgun (WGS) entry which is preliminary data.</text>
</comment>
<dbReference type="EMBL" id="BMFR01000015">
    <property type="protein sequence ID" value="GGG83002.1"/>
    <property type="molecule type" value="Genomic_DNA"/>
</dbReference>
<dbReference type="PROSITE" id="PS00356">
    <property type="entry name" value="HTH_LACI_1"/>
    <property type="match status" value="1"/>
</dbReference>
<keyword evidence="8" id="KW-1185">Reference proteome</keyword>
<dbReference type="GO" id="GO:0003700">
    <property type="term" value="F:DNA-binding transcription factor activity"/>
    <property type="evidence" value="ECO:0007669"/>
    <property type="project" value="TreeGrafter"/>
</dbReference>
<evidence type="ECO:0000313" key="8">
    <source>
        <dbReference type="Proteomes" id="UP000622860"/>
    </source>
</evidence>
<dbReference type="InterPro" id="IPR001387">
    <property type="entry name" value="Cro/C1-type_HTH"/>
</dbReference>
<dbReference type="Gene3D" id="3.40.50.2300">
    <property type="match status" value="2"/>
</dbReference>
<dbReference type="InterPro" id="IPR046335">
    <property type="entry name" value="LacI/GalR-like_sensor"/>
</dbReference>
<dbReference type="GO" id="GO:0000976">
    <property type="term" value="F:transcription cis-regulatory region binding"/>
    <property type="evidence" value="ECO:0007669"/>
    <property type="project" value="TreeGrafter"/>
</dbReference>
<dbReference type="PROSITE" id="PS50932">
    <property type="entry name" value="HTH_LACI_2"/>
    <property type="match status" value="1"/>
</dbReference>
<dbReference type="InterPro" id="IPR010982">
    <property type="entry name" value="Lambda_DNA-bd_dom_sf"/>
</dbReference>